<dbReference type="EMBL" id="CP064795">
    <property type="protein sequence ID" value="QPG07045.1"/>
    <property type="molecule type" value="Genomic_DNA"/>
</dbReference>
<keyword evidence="1 2" id="KW-0732">Signal</keyword>
<evidence type="ECO:0000313" key="4">
    <source>
        <dbReference type="EMBL" id="QPG07045.1"/>
    </source>
</evidence>
<dbReference type="SUPFAM" id="SSF56925">
    <property type="entry name" value="OMPA-like"/>
    <property type="match status" value="1"/>
</dbReference>
<name>A0A7S9E104_9ALTE</name>
<feature type="signal peptide" evidence="2">
    <location>
        <begin position="1"/>
        <end position="19"/>
    </location>
</feature>
<dbReference type="Gene3D" id="2.40.160.10">
    <property type="entry name" value="Porin"/>
    <property type="match status" value="1"/>
</dbReference>
<dbReference type="Pfam" id="PF13505">
    <property type="entry name" value="OMP_b-brl"/>
    <property type="match status" value="1"/>
</dbReference>
<keyword evidence="5" id="KW-1185">Reference proteome</keyword>
<evidence type="ECO:0000259" key="3">
    <source>
        <dbReference type="Pfam" id="PF13505"/>
    </source>
</evidence>
<feature type="chain" id="PRO_5032325943" evidence="2">
    <location>
        <begin position="20"/>
        <end position="197"/>
    </location>
</feature>
<dbReference type="AlphaFoldDB" id="A0A7S9E104"/>
<evidence type="ECO:0000256" key="2">
    <source>
        <dbReference type="SAM" id="SignalP"/>
    </source>
</evidence>
<dbReference type="KEGG" id="smaa:IT774_08070"/>
<dbReference type="RefSeq" id="WP_195812116.1">
    <property type="nucleotide sequence ID" value="NZ_CP064795.1"/>
</dbReference>
<dbReference type="InterPro" id="IPR023614">
    <property type="entry name" value="Porin_dom_sf"/>
</dbReference>
<dbReference type="InterPro" id="IPR011250">
    <property type="entry name" value="OMP/PagP_B-barrel"/>
</dbReference>
<evidence type="ECO:0000313" key="5">
    <source>
        <dbReference type="Proteomes" id="UP000595095"/>
    </source>
</evidence>
<feature type="domain" description="Outer membrane protein beta-barrel" evidence="3">
    <location>
        <begin position="5"/>
        <end position="156"/>
    </location>
</feature>
<accession>A0A7S9E104</accession>
<sequence>MKRTFFAAVVAGLSMNAFAAQNFSSAPSWDYVEAGYQVADIDDAGDFEPAGYALAASAAVGENFFLKAAYRDLSEDKYGLEVELSQLTAGFGYRYSASKTTDLFGALTFERLDAEFSGGGLSMEGDDDGFGIEAGVRSMVIDHLELSAAVKHVELEEGDTGFEVGANFYITPNFAVGASYEARDDFDFVGADLRINF</sequence>
<evidence type="ECO:0000256" key="1">
    <source>
        <dbReference type="ARBA" id="ARBA00022729"/>
    </source>
</evidence>
<proteinExistence type="predicted"/>
<dbReference type="Proteomes" id="UP000595095">
    <property type="component" value="Chromosome"/>
</dbReference>
<reference evidence="4 5" key="1">
    <citation type="submission" date="2020-11" db="EMBL/GenBank/DDBJ databases">
        <title>Complete genome sequence for Salinimonas sp. strain G2-b.</title>
        <authorList>
            <person name="Park S.-J."/>
        </authorList>
    </citation>
    <scope>NUCLEOTIDE SEQUENCE [LARGE SCALE GENOMIC DNA]</scope>
    <source>
        <strain evidence="4 5">G2-b</strain>
    </source>
</reference>
<protein>
    <submittedName>
        <fullName evidence="4">Outer membrane beta-barrel protein</fullName>
    </submittedName>
</protein>
<organism evidence="4 5">
    <name type="scientific">Salinimonas marina</name>
    <dbReference type="NCBI Taxonomy" id="2785918"/>
    <lineage>
        <taxon>Bacteria</taxon>
        <taxon>Pseudomonadati</taxon>
        <taxon>Pseudomonadota</taxon>
        <taxon>Gammaproteobacteria</taxon>
        <taxon>Alteromonadales</taxon>
        <taxon>Alteromonadaceae</taxon>
        <taxon>Alteromonas/Salinimonas group</taxon>
        <taxon>Salinimonas</taxon>
    </lineage>
</organism>
<gene>
    <name evidence="4" type="ORF">IT774_08070</name>
</gene>
<dbReference type="InterPro" id="IPR027385">
    <property type="entry name" value="Beta-barrel_OMP"/>
</dbReference>